<feature type="compositionally biased region" description="Basic residues" evidence="1">
    <location>
        <begin position="360"/>
        <end position="375"/>
    </location>
</feature>
<dbReference type="AlphaFoldDB" id="A0A836GGQ7"/>
<dbReference type="GeneID" id="92359318"/>
<dbReference type="EMBL" id="JAFHLR010000031">
    <property type="protein sequence ID" value="KAG5471819.1"/>
    <property type="molecule type" value="Genomic_DNA"/>
</dbReference>
<dbReference type="KEGG" id="loi:92359318"/>
<feature type="compositionally biased region" description="Low complexity" evidence="1">
    <location>
        <begin position="62"/>
        <end position="76"/>
    </location>
</feature>
<evidence type="ECO:0000313" key="3">
    <source>
        <dbReference type="Proteomes" id="UP000674143"/>
    </source>
</evidence>
<dbReference type="Proteomes" id="UP000674143">
    <property type="component" value="Chromosome 31"/>
</dbReference>
<gene>
    <name evidence="2" type="ORF">LSCM4_03376</name>
</gene>
<feature type="compositionally biased region" description="Polar residues" evidence="1">
    <location>
        <begin position="227"/>
        <end position="248"/>
    </location>
</feature>
<feature type="region of interest" description="Disordered" evidence="1">
    <location>
        <begin position="1"/>
        <end position="20"/>
    </location>
</feature>
<evidence type="ECO:0000256" key="1">
    <source>
        <dbReference type="SAM" id="MobiDB-lite"/>
    </source>
</evidence>
<feature type="region of interest" description="Disordered" evidence="1">
    <location>
        <begin position="321"/>
        <end position="388"/>
    </location>
</feature>
<evidence type="ECO:0000313" key="2">
    <source>
        <dbReference type="EMBL" id="KAG5471819.1"/>
    </source>
</evidence>
<feature type="region of interest" description="Disordered" evidence="1">
    <location>
        <begin position="181"/>
        <end position="249"/>
    </location>
</feature>
<keyword evidence="3" id="KW-1185">Reference proteome</keyword>
<feature type="region of interest" description="Disordered" evidence="1">
    <location>
        <begin position="147"/>
        <end position="166"/>
    </location>
</feature>
<proteinExistence type="predicted"/>
<sequence length="388" mass="41208">MGAGSSAEANGHMSNSSKCSSTLELFDMCSISLSEQEGMVPPQPSKGTGPHEMSTVAEKASPKLTSTSLPTSLTAKRGVPAIEAAVPSRNDREVPVLHALEERKGLPAKTQPRSRSRATAQRPKTGHSCRLPQLPMRTPLPECLSRADRQRTATHAESSRKDQDCSLSSYGVSMADASAAMVEKQKKTSQLQRQRLSRKETEGLLPPLPGRRADRKSAAGAGDEAPRNTSQTSPHPTLEPQSGWTGHSTALPVLAPTVTPTLQPLASTATLSSGDSHNFYLFAGNDQNASRVPLGKGLQSFIDDGGYGMYLTDMKLEGPTGGVAEATPEPEPAFTPQLSSAQGEALSSEPDSDTSSVRLLRAKRRPSLLSKRSRRGSFVSFGGEVRLA</sequence>
<comment type="caution">
    <text evidence="2">The sequence shown here is derived from an EMBL/GenBank/DDBJ whole genome shotgun (WGS) entry which is preliminary data.</text>
</comment>
<name>A0A836GGQ7_9TRYP</name>
<accession>A0A836GGQ7</accession>
<protein>
    <submittedName>
        <fullName evidence="2">Uncharacterized protein</fullName>
    </submittedName>
</protein>
<organism evidence="2 3">
    <name type="scientific">Leishmania orientalis</name>
    <dbReference type="NCBI Taxonomy" id="2249476"/>
    <lineage>
        <taxon>Eukaryota</taxon>
        <taxon>Discoba</taxon>
        <taxon>Euglenozoa</taxon>
        <taxon>Kinetoplastea</taxon>
        <taxon>Metakinetoplastina</taxon>
        <taxon>Trypanosomatida</taxon>
        <taxon>Trypanosomatidae</taxon>
        <taxon>Leishmaniinae</taxon>
        <taxon>Leishmania</taxon>
    </lineage>
</organism>
<dbReference type="RefSeq" id="XP_067060936.1">
    <property type="nucleotide sequence ID" value="XM_067205384.1"/>
</dbReference>
<feature type="compositionally biased region" description="Basic and acidic residues" evidence="1">
    <location>
        <begin position="89"/>
        <end position="105"/>
    </location>
</feature>
<feature type="region of interest" description="Disordered" evidence="1">
    <location>
        <begin position="34"/>
        <end position="139"/>
    </location>
</feature>
<reference evidence="2 3" key="1">
    <citation type="submission" date="2021-02" db="EMBL/GenBank/DDBJ databases">
        <title>Leishmania (Mundinia) orientalis Genome sequencing and assembly.</title>
        <authorList>
            <person name="Almutairi H."/>
            <person name="Gatherer D."/>
        </authorList>
    </citation>
    <scope>NUCLEOTIDE SEQUENCE [LARGE SCALE GENOMIC DNA]</scope>
    <source>
        <strain evidence="2">LSCM4</strain>
    </source>
</reference>